<evidence type="ECO:0000313" key="2">
    <source>
        <dbReference type="EMBL" id="CAA9334771.1"/>
    </source>
</evidence>
<organism evidence="2">
    <name type="scientific">uncultured Nocardioidaceae bacterium</name>
    <dbReference type="NCBI Taxonomy" id="253824"/>
    <lineage>
        <taxon>Bacteria</taxon>
        <taxon>Bacillati</taxon>
        <taxon>Actinomycetota</taxon>
        <taxon>Actinomycetes</taxon>
        <taxon>Propionibacteriales</taxon>
        <taxon>Nocardioidaceae</taxon>
        <taxon>environmental samples</taxon>
    </lineage>
</organism>
<feature type="region of interest" description="Disordered" evidence="1">
    <location>
        <begin position="1"/>
        <end position="127"/>
    </location>
</feature>
<proteinExistence type="predicted"/>
<name>A0A6J4LMA8_9ACTN</name>
<feature type="compositionally biased region" description="Basic residues" evidence="1">
    <location>
        <begin position="45"/>
        <end position="56"/>
    </location>
</feature>
<feature type="compositionally biased region" description="Basic and acidic residues" evidence="1">
    <location>
        <begin position="31"/>
        <end position="41"/>
    </location>
</feature>
<sequence>APVVAAAAGEPALRDRGVRRARAPQRGAGADGRRADAERGQHQPGRLRRTPSRRTARRPDLRPVHHRHRGGRGGTGPRDRAAGLSQPRPHRRRPAARARGPRPPHRAFGWRRGHGPLSAHRTGAYPV</sequence>
<dbReference type="GO" id="GO:0016491">
    <property type="term" value="F:oxidoreductase activity"/>
    <property type="evidence" value="ECO:0007669"/>
    <property type="project" value="UniProtKB-KW"/>
</dbReference>
<dbReference type="AlphaFoldDB" id="A0A6J4LMA8"/>
<feature type="compositionally biased region" description="Low complexity" evidence="1">
    <location>
        <begin position="1"/>
        <end position="11"/>
    </location>
</feature>
<feature type="non-terminal residue" evidence="2">
    <location>
        <position position="127"/>
    </location>
</feature>
<protein>
    <submittedName>
        <fullName evidence="2">NADH-ubiquinone oxidoreductase chain K</fullName>
        <ecNumber evidence="2">1.6.5.3</ecNumber>
    </submittedName>
</protein>
<feature type="non-terminal residue" evidence="2">
    <location>
        <position position="1"/>
    </location>
</feature>
<keyword evidence="2" id="KW-0560">Oxidoreductase</keyword>
<dbReference type="EMBL" id="CADCUJ010000019">
    <property type="protein sequence ID" value="CAA9334771.1"/>
    <property type="molecule type" value="Genomic_DNA"/>
</dbReference>
<accession>A0A6J4LMA8</accession>
<evidence type="ECO:0000256" key="1">
    <source>
        <dbReference type="SAM" id="MobiDB-lite"/>
    </source>
</evidence>
<dbReference type="EC" id="1.6.5.3" evidence="2"/>
<reference evidence="2" key="1">
    <citation type="submission" date="2020-02" db="EMBL/GenBank/DDBJ databases">
        <authorList>
            <person name="Meier V. D."/>
        </authorList>
    </citation>
    <scope>NUCLEOTIDE SEQUENCE</scope>
    <source>
        <strain evidence="2">AVDCRST_MAG72</strain>
    </source>
</reference>
<keyword evidence="2" id="KW-0830">Ubiquinone</keyword>
<gene>
    <name evidence="2" type="ORF">AVDCRST_MAG72-462</name>
</gene>
<feature type="compositionally biased region" description="Basic residues" evidence="1">
    <location>
        <begin position="88"/>
        <end position="114"/>
    </location>
</feature>